<proteinExistence type="predicted"/>
<evidence type="ECO:0008006" key="6">
    <source>
        <dbReference type="Google" id="ProtNLM"/>
    </source>
</evidence>
<dbReference type="PANTHER" id="PTHR24373">
    <property type="entry name" value="SLIT RELATED LEUCINE-RICH REPEAT NEURONAL PROTEIN"/>
    <property type="match status" value="1"/>
</dbReference>
<sequence length="661" mass="75595">MSFSFSLDKILSPNKTKTLLDVSYNNISNVNSSAFIDTPNLIYLDLSGNSIHSLNLNLSNLETLVLDNALRNFSGSPGKTYLSIRTKPSLGVPAGLYLPKLKKLYLRNNTIIEIVGLTEETMPNLTHLYLSDNYIEYLDFIDKLPKSITHLYLDNNKISKFMDERTRVESLGRPYLNKSYNKIEIIEDDTFKNSSKLISLYLNNNSLSSVPDFSGLTQIEELDLSYNNISGISPPAFNYSSSLKNLMIVGNPEFMDLNESDEEYLTFCEIKNSEDAKIVMDFSNLGIFRVNNFFVNSSIVTHIYLSKNNILEIEKKAFDGLPNLVYLNLTGNLFSFSLWQVKHKNLETLVLDKTLRILGPRDFYFTDDCRMAKYYRKFPPNHQNSVQLLLLMPRLKELYLRGNNIVKIFGLAKERLPSLTHLYLSDNNISEADFIHLLPMSLTHLYLNKNNFSEISYSSQPFNISKDGSHFYTVELSLFFNLVNLQVLDLSYNNINRILDHTFENLTNLITLHLDYNNLSNVFNSSGLESLEYLSMSHNQIRDINQSFFGLPKLEKLVLNNNFISSISSETFDGLISLQELNLSGNSFKVLPENWISKINLRVLYLRDNLFENFDNLSVIGVTSLEYLNVGGNLLKLRNLKSLSTFAENITIDFGKAINEV</sequence>
<dbReference type="InterPro" id="IPR032675">
    <property type="entry name" value="LRR_dom_sf"/>
</dbReference>
<keyword evidence="3" id="KW-0677">Repeat</keyword>
<dbReference type="EMBL" id="JAHXZJ010000001">
    <property type="protein sequence ID" value="KAH0566686.1"/>
    <property type="molecule type" value="Genomic_DNA"/>
</dbReference>
<dbReference type="InterPro" id="IPR003591">
    <property type="entry name" value="Leu-rich_rpt_typical-subtyp"/>
</dbReference>
<comment type="caution">
    <text evidence="4">The sequence shown here is derived from an EMBL/GenBank/DDBJ whole genome shotgun (WGS) entry which is preliminary data.</text>
</comment>
<dbReference type="InterPro" id="IPR050328">
    <property type="entry name" value="Dev_Immune_Receptor"/>
</dbReference>
<dbReference type="Pfam" id="PF00560">
    <property type="entry name" value="LRR_1"/>
    <property type="match status" value="1"/>
</dbReference>
<keyword evidence="5" id="KW-1185">Reference proteome</keyword>
<dbReference type="PRINTS" id="PR00019">
    <property type="entry name" value="LEURICHRPT"/>
</dbReference>
<dbReference type="SMART" id="SM00364">
    <property type="entry name" value="LRR_BAC"/>
    <property type="match status" value="4"/>
</dbReference>
<gene>
    <name evidence="4" type="ORF">KQX54_003206</name>
</gene>
<dbReference type="SUPFAM" id="SSF52047">
    <property type="entry name" value="RNI-like"/>
    <property type="match status" value="1"/>
</dbReference>
<keyword evidence="1" id="KW-0433">Leucine-rich repeat</keyword>
<evidence type="ECO:0000256" key="3">
    <source>
        <dbReference type="ARBA" id="ARBA00022737"/>
    </source>
</evidence>
<dbReference type="Proteomes" id="UP000826195">
    <property type="component" value="Unassembled WGS sequence"/>
</dbReference>
<dbReference type="InterPro" id="IPR001611">
    <property type="entry name" value="Leu-rich_rpt"/>
</dbReference>
<dbReference type="AlphaFoldDB" id="A0AAV7J2D5"/>
<dbReference type="Gene3D" id="3.80.10.10">
    <property type="entry name" value="Ribonuclease Inhibitor"/>
    <property type="match status" value="7"/>
</dbReference>
<name>A0AAV7J2D5_COTGL</name>
<dbReference type="SMART" id="SM00369">
    <property type="entry name" value="LRR_TYP"/>
    <property type="match status" value="12"/>
</dbReference>
<dbReference type="GO" id="GO:0005615">
    <property type="term" value="C:extracellular space"/>
    <property type="evidence" value="ECO:0007669"/>
    <property type="project" value="TreeGrafter"/>
</dbReference>
<dbReference type="SMART" id="SM00365">
    <property type="entry name" value="LRR_SD22"/>
    <property type="match status" value="12"/>
</dbReference>
<evidence type="ECO:0000313" key="5">
    <source>
        <dbReference type="Proteomes" id="UP000826195"/>
    </source>
</evidence>
<evidence type="ECO:0000256" key="1">
    <source>
        <dbReference type="ARBA" id="ARBA00022614"/>
    </source>
</evidence>
<dbReference type="GO" id="GO:0031012">
    <property type="term" value="C:extracellular matrix"/>
    <property type="evidence" value="ECO:0007669"/>
    <property type="project" value="TreeGrafter"/>
</dbReference>
<organism evidence="4 5">
    <name type="scientific">Cotesia glomerata</name>
    <name type="common">Lepidopteran parasitic wasp</name>
    <name type="synonym">Apanteles glomeratus</name>
    <dbReference type="NCBI Taxonomy" id="32391"/>
    <lineage>
        <taxon>Eukaryota</taxon>
        <taxon>Metazoa</taxon>
        <taxon>Ecdysozoa</taxon>
        <taxon>Arthropoda</taxon>
        <taxon>Hexapoda</taxon>
        <taxon>Insecta</taxon>
        <taxon>Pterygota</taxon>
        <taxon>Neoptera</taxon>
        <taxon>Endopterygota</taxon>
        <taxon>Hymenoptera</taxon>
        <taxon>Apocrita</taxon>
        <taxon>Ichneumonoidea</taxon>
        <taxon>Braconidae</taxon>
        <taxon>Microgastrinae</taxon>
        <taxon>Cotesia</taxon>
    </lineage>
</organism>
<evidence type="ECO:0000256" key="2">
    <source>
        <dbReference type="ARBA" id="ARBA00022729"/>
    </source>
</evidence>
<dbReference type="SUPFAM" id="SSF52058">
    <property type="entry name" value="L domain-like"/>
    <property type="match status" value="1"/>
</dbReference>
<dbReference type="PANTHER" id="PTHR24373:SF275">
    <property type="entry name" value="TIR DOMAIN-CONTAINING PROTEIN"/>
    <property type="match status" value="1"/>
</dbReference>
<evidence type="ECO:0000313" key="4">
    <source>
        <dbReference type="EMBL" id="KAH0566686.1"/>
    </source>
</evidence>
<keyword evidence="2" id="KW-0732">Signal</keyword>
<protein>
    <recommendedName>
        <fullName evidence="6">Chaoptin</fullName>
    </recommendedName>
</protein>
<dbReference type="Pfam" id="PF13855">
    <property type="entry name" value="LRR_8"/>
    <property type="match status" value="6"/>
</dbReference>
<accession>A0AAV7J2D5</accession>
<reference evidence="4 5" key="1">
    <citation type="journal article" date="2021" name="J. Hered.">
        <title>A chromosome-level genome assembly of the parasitoid wasp, Cotesia glomerata (Hymenoptera: Braconidae).</title>
        <authorList>
            <person name="Pinto B.J."/>
            <person name="Weis J.J."/>
            <person name="Gamble T."/>
            <person name="Ode P.J."/>
            <person name="Paul R."/>
            <person name="Zaspel J.M."/>
        </authorList>
    </citation>
    <scope>NUCLEOTIDE SEQUENCE [LARGE SCALE GENOMIC DNA]</scope>
    <source>
        <strain evidence="4">CgM1</strain>
    </source>
</reference>
<dbReference type="PROSITE" id="PS51450">
    <property type="entry name" value="LRR"/>
    <property type="match status" value="11"/>
</dbReference>